<dbReference type="EMBL" id="OBDY01000004">
    <property type="protein sequence ID" value="SNY35070.1"/>
    <property type="molecule type" value="Genomic_DNA"/>
</dbReference>
<dbReference type="Pfam" id="PF09957">
    <property type="entry name" value="VapB_antitoxin"/>
    <property type="match status" value="1"/>
</dbReference>
<name>A0A285HH50_9ACTN</name>
<dbReference type="InterPro" id="IPR019239">
    <property type="entry name" value="VapB_antitoxin"/>
</dbReference>
<gene>
    <name evidence="1" type="ORF">SAMN05421748_104379</name>
</gene>
<organism evidence="1 2">
    <name type="scientific">Paractinoplanes atraurantiacus</name>
    <dbReference type="NCBI Taxonomy" id="1036182"/>
    <lineage>
        <taxon>Bacteria</taxon>
        <taxon>Bacillati</taxon>
        <taxon>Actinomycetota</taxon>
        <taxon>Actinomycetes</taxon>
        <taxon>Micromonosporales</taxon>
        <taxon>Micromonosporaceae</taxon>
        <taxon>Paractinoplanes</taxon>
    </lineage>
</organism>
<accession>A0A285HH50</accession>
<evidence type="ECO:0008006" key="3">
    <source>
        <dbReference type="Google" id="ProtNLM"/>
    </source>
</evidence>
<dbReference type="RefSeq" id="WP_097320363.1">
    <property type="nucleotide sequence ID" value="NZ_OBDY01000004.1"/>
</dbReference>
<keyword evidence="2" id="KW-1185">Reference proteome</keyword>
<reference evidence="1 2" key="1">
    <citation type="submission" date="2017-09" db="EMBL/GenBank/DDBJ databases">
        <authorList>
            <person name="Ehlers B."/>
            <person name="Leendertz F.H."/>
        </authorList>
    </citation>
    <scope>NUCLEOTIDE SEQUENCE [LARGE SCALE GENOMIC DNA]</scope>
    <source>
        <strain evidence="1 2">CGMCC 4.6857</strain>
    </source>
</reference>
<evidence type="ECO:0000313" key="1">
    <source>
        <dbReference type="EMBL" id="SNY35070.1"/>
    </source>
</evidence>
<dbReference type="AlphaFoldDB" id="A0A285HH50"/>
<sequence length="68" mass="7622">MTETRLEVDQEALELAAKYFGTTTPADTINAALREVAARSRRAKAFAELVEIGKTGQFDELLVKRRPR</sequence>
<protein>
    <recommendedName>
        <fullName evidence="3">Antitoxin of type II TA system, VapB</fullName>
    </recommendedName>
</protein>
<dbReference type="OrthoDB" id="4563074at2"/>
<evidence type="ECO:0000313" key="2">
    <source>
        <dbReference type="Proteomes" id="UP000219612"/>
    </source>
</evidence>
<proteinExistence type="predicted"/>
<dbReference type="Proteomes" id="UP000219612">
    <property type="component" value="Unassembled WGS sequence"/>
</dbReference>